<dbReference type="RefSeq" id="WP_051486648.1">
    <property type="nucleotide sequence ID" value="NZ_BAAAOW010000008.1"/>
</dbReference>
<dbReference type="PANTHER" id="PTHR12526:SF638">
    <property type="entry name" value="SPORE COAT PROTEIN SA"/>
    <property type="match status" value="1"/>
</dbReference>
<evidence type="ECO:0000313" key="2">
    <source>
        <dbReference type="Proteomes" id="UP000023067"/>
    </source>
</evidence>
<accession>Z9JU81</accession>
<keyword evidence="2" id="KW-1185">Reference proteome</keyword>
<dbReference type="Proteomes" id="UP000023067">
    <property type="component" value="Unassembled WGS sequence"/>
</dbReference>
<sequence length="349" mass="37874">MNSFPVAIAANNGDIGGGEVMLLNIARAVREIGLEPLVLGPAAPAELVAAARDRGFSVQELEARDRRSYMASLRRWRRAHPRFPLWCNGLVPSFATAGMGPRLVHLHIAPHGAHRIAAEAGRFGARRVLVPSRDMARRIRGSVVLANWTESLAVRDRPRRKNSLRVGFLGRLTRDKGVHILADAIARLRDTGFDATLVLAGENRFGSAEDDAVIGSSLARLGPAVEDLGWTDRRSFFDAVDLAVFPSVWAEPFGLVVAEAMAVGCPFVISDAGALPEVAGADHPWIARAGDPEHLAQVISEAADVLDHSEPQLQRARSRWEREFSPQAGTARVRALLRTLDTPDNRGEA</sequence>
<organism evidence="1 2">
    <name type="scientific">Brachybacterium phenoliresistens</name>
    <dbReference type="NCBI Taxonomy" id="396014"/>
    <lineage>
        <taxon>Bacteria</taxon>
        <taxon>Bacillati</taxon>
        <taxon>Actinomycetota</taxon>
        <taxon>Actinomycetes</taxon>
        <taxon>Micrococcales</taxon>
        <taxon>Dermabacteraceae</taxon>
        <taxon>Brachybacterium</taxon>
    </lineage>
</organism>
<dbReference type="CDD" id="cd03801">
    <property type="entry name" value="GT4_PimA-like"/>
    <property type="match status" value="1"/>
</dbReference>
<dbReference type="GO" id="GO:0016757">
    <property type="term" value="F:glycosyltransferase activity"/>
    <property type="evidence" value="ECO:0007669"/>
    <property type="project" value="TreeGrafter"/>
</dbReference>
<keyword evidence="1" id="KW-0808">Transferase</keyword>
<dbReference type="AlphaFoldDB" id="Z9JU81"/>
<dbReference type="PANTHER" id="PTHR12526">
    <property type="entry name" value="GLYCOSYLTRANSFERASE"/>
    <property type="match status" value="1"/>
</dbReference>
<reference evidence="1 2" key="1">
    <citation type="submission" date="2014-02" db="EMBL/GenBank/DDBJ databases">
        <title>Genome sequence of Brachybacterium phenoliresistens strain W13A50.</title>
        <authorList>
            <person name="Wang X."/>
        </authorList>
    </citation>
    <scope>NUCLEOTIDE SEQUENCE [LARGE SCALE GENOMIC DNA]</scope>
    <source>
        <strain evidence="1 2">W13A50</strain>
    </source>
</reference>
<dbReference type="Gene3D" id="3.40.50.2000">
    <property type="entry name" value="Glycogen Phosphorylase B"/>
    <property type="match status" value="2"/>
</dbReference>
<dbReference type="eggNOG" id="COG0438">
    <property type="taxonomic scope" value="Bacteria"/>
</dbReference>
<dbReference type="OrthoDB" id="6286688at2"/>
<dbReference type="Pfam" id="PF13692">
    <property type="entry name" value="Glyco_trans_1_4"/>
    <property type="match status" value="1"/>
</dbReference>
<dbReference type="PATRIC" id="fig|396014.3.peg.1392"/>
<gene>
    <name evidence="1" type="ORF">BF93_15240</name>
</gene>
<dbReference type="EMBL" id="JDYK01000006">
    <property type="protein sequence ID" value="EWS81548.1"/>
    <property type="molecule type" value="Genomic_DNA"/>
</dbReference>
<dbReference type="SUPFAM" id="SSF53756">
    <property type="entry name" value="UDP-Glycosyltransferase/glycogen phosphorylase"/>
    <property type="match status" value="1"/>
</dbReference>
<dbReference type="STRING" id="396014.BF93_15240"/>
<proteinExistence type="predicted"/>
<name>Z9JU81_9MICO</name>
<comment type="caution">
    <text evidence="1">The sequence shown here is derived from an EMBL/GenBank/DDBJ whole genome shotgun (WGS) entry which is preliminary data.</text>
</comment>
<protein>
    <submittedName>
        <fullName evidence="1">Glycosyltransferase</fullName>
    </submittedName>
</protein>
<dbReference type="HOGENOM" id="CLU_798965_0_0_11"/>
<evidence type="ECO:0000313" key="1">
    <source>
        <dbReference type="EMBL" id="EWS81548.1"/>
    </source>
</evidence>